<dbReference type="Proteomes" id="UP001201980">
    <property type="component" value="Unassembled WGS sequence"/>
</dbReference>
<evidence type="ECO:0000256" key="1">
    <source>
        <dbReference type="SAM" id="MobiDB-lite"/>
    </source>
</evidence>
<gene>
    <name evidence="2" type="ORF">MKZ38_004500</name>
</gene>
<feature type="region of interest" description="Disordered" evidence="1">
    <location>
        <begin position="139"/>
        <end position="171"/>
    </location>
</feature>
<protein>
    <submittedName>
        <fullName evidence="2">Uncharacterized protein</fullName>
    </submittedName>
</protein>
<dbReference type="AlphaFoldDB" id="A0AAD5RMK8"/>
<comment type="caution">
    <text evidence="2">The sequence shown here is derived from an EMBL/GenBank/DDBJ whole genome shotgun (WGS) entry which is preliminary data.</text>
</comment>
<reference evidence="2" key="1">
    <citation type="submission" date="2022-07" db="EMBL/GenBank/DDBJ databases">
        <title>Draft genome sequence of Zalerion maritima ATCC 34329, a (micro)plastics degrading marine fungus.</title>
        <authorList>
            <person name="Paco A."/>
            <person name="Goncalves M.F.M."/>
            <person name="Rocha-Santos T.A.P."/>
            <person name="Alves A."/>
        </authorList>
    </citation>
    <scope>NUCLEOTIDE SEQUENCE</scope>
    <source>
        <strain evidence="2">ATCC 34329</strain>
    </source>
</reference>
<feature type="compositionally biased region" description="Acidic residues" evidence="1">
    <location>
        <begin position="162"/>
        <end position="171"/>
    </location>
</feature>
<organism evidence="2 3">
    <name type="scientific">Zalerion maritima</name>
    <dbReference type="NCBI Taxonomy" id="339359"/>
    <lineage>
        <taxon>Eukaryota</taxon>
        <taxon>Fungi</taxon>
        <taxon>Dikarya</taxon>
        <taxon>Ascomycota</taxon>
        <taxon>Pezizomycotina</taxon>
        <taxon>Sordariomycetes</taxon>
        <taxon>Lulworthiomycetidae</taxon>
        <taxon>Lulworthiales</taxon>
        <taxon>Lulworthiaceae</taxon>
        <taxon>Zalerion</taxon>
    </lineage>
</organism>
<feature type="compositionally biased region" description="Polar residues" evidence="1">
    <location>
        <begin position="148"/>
        <end position="160"/>
    </location>
</feature>
<name>A0AAD5RMK8_9PEZI</name>
<evidence type="ECO:0000313" key="3">
    <source>
        <dbReference type="Proteomes" id="UP001201980"/>
    </source>
</evidence>
<evidence type="ECO:0000313" key="2">
    <source>
        <dbReference type="EMBL" id="KAJ2897675.1"/>
    </source>
</evidence>
<accession>A0AAD5RMK8</accession>
<sequence length="201" mass="22014">MPTATVNPAARRTFVLDSFRVQGAKSPHGNPQTAKELVPYCEEVVCEGLYAEVMDAVARQDPALATIAGVCDDYLHWAIDMTMYYFVISSLKARGIVNSLDATDYFTFQFPKPEKWVKAEDAATSSTAAFGEWMSRREGEGSRLPSLPAQSPSVQDANTGSSEEEESDADIDIVAEKLAAANSTQQEDMDELVNFMNQVVL</sequence>
<keyword evidence="3" id="KW-1185">Reference proteome</keyword>
<dbReference type="EMBL" id="JAKWBI020000261">
    <property type="protein sequence ID" value="KAJ2897675.1"/>
    <property type="molecule type" value="Genomic_DNA"/>
</dbReference>
<proteinExistence type="predicted"/>